<organism evidence="2 3">
    <name type="scientific">Caballeronia calidae</name>
    <dbReference type="NCBI Taxonomy" id="1777139"/>
    <lineage>
        <taxon>Bacteria</taxon>
        <taxon>Pseudomonadati</taxon>
        <taxon>Pseudomonadota</taxon>
        <taxon>Betaproteobacteria</taxon>
        <taxon>Burkholderiales</taxon>
        <taxon>Burkholderiaceae</taxon>
        <taxon>Caballeronia</taxon>
    </lineage>
</organism>
<name>A0A158CX70_9BURK</name>
<sequence>MRRLLVVMVSLVVSAMSLHTNADERHDRRRHDEQRIFKLFDAQGRLVGRVASYGGYDGVFLTINGALVFAQITRLNNGASEYDSAKFQWLTYGPFNYSTTDCSGSPLITPGSGPRPSIAMRTGADVTLLIAGDTDSSPARIVAVFDGKQCTPPPYIGHMPPSTDPVAAFTAETSYPLTAHYPEPLTISY</sequence>
<reference evidence="2" key="1">
    <citation type="submission" date="2016-01" db="EMBL/GenBank/DDBJ databases">
        <authorList>
            <person name="Peeters C."/>
        </authorList>
    </citation>
    <scope>NUCLEOTIDE SEQUENCE</scope>
    <source>
        <strain evidence="2">LMG 29321</strain>
    </source>
</reference>
<dbReference type="AlphaFoldDB" id="A0A158CX70"/>
<evidence type="ECO:0000256" key="1">
    <source>
        <dbReference type="SAM" id="SignalP"/>
    </source>
</evidence>
<keyword evidence="3" id="KW-1185">Reference proteome</keyword>
<evidence type="ECO:0000313" key="3">
    <source>
        <dbReference type="Proteomes" id="UP000071859"/>
    </source>
</evidence>
<dbReference type="RefSeq" id="WP_062608169.1">
    <property type="nucleotide sequence ID" value="NZ_FCOX02000025.1"/>
</dbReference>
<comment type="caution">
    <text evidence="2">The sequence shown here is derived from an EMBL/GenBank/DDBJ whole genome shotgun (WGS) entry which is preliminary data.</text>
</comment>
<dbReference type="EMBL" id="FCOX02000025">
    <property type="protein sequence ID" value="SAK86938.1"/>
    <property type="molecule type" value="Genomic_DNA"/>
</dbReference>
<dbReference type="OrthoDB" id="9130074at2"/>
<evidence type="ECO:0000313" key="2">
    <source>
        <dbReference type="EMBL" id="SAK86938.1"/>
    </source>
</evidence>
<gene>
    <name evidence="2" type="ORF">AWB78_04487</name>
</gene>
<accession>A0A158CX70</accession>
<protein>
    <submittedName>
        <fullName evidence="2">Uncharacterized protein</fullName>
    </submittedName>
</protein>
<feature type="chain" id="PRO_5007623386" evidence="1">
    <location>
        <begin position="23"/>
        <end position="189"/>
    </location>
</feature>
<feature type="signal peptide" evidence="1">
    <location>
        <begin position="1"/>
        <end position="22"/>
    </location>
</feature>
<dbReference type="Proteomes" id="UP000071859">
    <property type="component" value="Unassembled WGS sequence"/>
</dbReference>
<proteinExistence type="predicted"/>
<keyword evidence="1" id="KW-0732">Signal</keyword>